<evidence type="ECO:0000259" key="11">
    <source>
        <dbReference type="PROSITE" id="PS00794"/>
    </source>
</evidence>
<comment type="similarity">
    <text evidence="3">In the N-terminal section; belongs to the DHNA family.</text>
</comment>
<keyword evidence="9" id="KW-0456">Lyase</keyword>
<dbReference type="EC" id="2.7.6.3" evidence="9"/>
<dbReference type="NCBIfam" id="TIGR01498">
    <property type="entry name" value="folK"/>
    <property type="match status" value="1"/>
</dbReference>
<keyword evidence="8 9" id="KW-0289">Folate biosynthesis</keyword>
<dbReference type="EC" id="4.1.2.25" evidence="9"/>
<protein>
    <recommendedName>
        <fullName evidence="9">Bifunctional folate synthesis protein</fullName>
    </recommendedName>
    <domain>
        <recommendedName>
            <fullName evidence="9">Dihydroneopterin aldolase</fullName>
            <shortName evidence="9">DHNA</shortName>
            <ecNumber evidence="9">4.1.2.25</ecNumber>
        </recommendedName>
        <alternativeName>
            <fullName evidence="9">7,8-dihydroneopterin aldolase</fullName>
        </alternativeName>
    </domain>
    <domain>
        <recommendedName>
            <fullName evidence="9">2-amino-4-hydroxy-6-hydroxymethyldihydropteridine pyrophosphokinase</fullName>
            <ecNumber evidence="9">2.7.6.3</ecNumber>
        </recommendedName>
        <alternativeName>
            <fullName evidence="9">6-hydroxymethyl-7,8-dihydropterin pyrophosphokinase</fullName>
            <shortName evidence="9">PPPK</shortName>
        </alternativeName>
        <alternativeName>
            <fullName evidence="9">7,8-dihydro-6-hydroxymethylpterin pyrophosphokinase</fullName>
            <shortName evidence="9">HPPK</shortName>
        </alternativeName>
    </domain>
</protein>
<dbReference type="InterPro" id="IPR006156">
    <property type="entry name" value="Dihydroneopterin_aldolase"/>
</dbReference>
<dbReference type="Gene3D" id="3.30.1130.10">
    <property type="match status" value="1"/>
</dbReference>
<comment type="catalytic activity">
    <reaction evidence="9">
        <text>7,8-dihydroneopterin = 6-hydroxymethyl-7,8-dihydropterin + glycolaldehyde</text>
        <dbReference type="Rhea" id="RHEA:10540"/>
        <dbReference type="ChEBI" id="CHEBI:17001"/>
        <dbReference type="ChEBI" id="CHEBI:17071"/>
        <dbReference type="ChEBI" id="CHEBI:44841"/>
        <dbReference type="EC" id="4.1.2.25"/>
    </reaction>
</comment>
<dbReference type="NCBIfam" id="TIGR00526">
    <property type="entry name" value="folB_dom"/>
    <property type="match status" value="1"/>
</dbReference>
<evidence type="ECO:0000256" key="6">
    <source>
        <dbReference type="ARBA" id="ARBA00022777"/>
    </source>
</evidence>
<dbReference type="InterPro" id="IPR000550">
    <property type="entry name" value="Hppk"/>
</dbReference>
<dbReference type="PANTHER" id="PTHR43071:SF1">
    <property type="entry name" value="2-AMINO-4-HYDROXY-6-HYDROXYMETHYLDIHYDROPTERIDINE PYROPHOSPHOKINASE"/>
    <property type="match status" value="1"/>
</dbReference>
<dbReference type="RefSeq" id="WP_191780384.1">
    <property type="nucleotide sequence ID" value="NZ_JACSQV010000002.1"/>
</dbReference>
<feature type="compositionally biased region" description="Pro residues" evidence="10">
    <location>
        <begin position="170"/>
        <end position="210"/>
    </location>
</feature>
<keyword evidence="4 12" id="KW-0808">Transferase</keyword>
<dbReference type="PANTHER" id="PTHR43071">
    <property type="entry name" value="2-AMINO-4-HYDROXY-6-HYDROXYMETHYLDIHYDROPTERIDINE PYROPHOSPHOKINASE"/>
    <property type="match status" value="1"/>
</dbReference>
<dbReference type="NCBIfam" id="TIGR00525">
    <property type="entry name" value="folB"/>
    <property type="match status" value="1"/>
</dbReference>
<dbReference type="SUPFAM" id="SSF55620">
    <property type="entry name" value="Tetrahydrobiopterin biosynthesis enzymes-like"/>
    <property type="match status" value="1"/>
</dbReference>
<evidence type="ECO:0000313" key="12">
    <source>
        <dbReference type="EMBL" id="MBD7917346.1"/>
    </source>
</evidence>
<dbReference type="Pfam" id="PF01288">
    <property type="entry name" value="HPPK"/>
    <property type="match status" value="1"/>
</dbReference>
<dbReference type="Pfam" id="PF02152">
    <property type="entry name" value="FolB"/>
    <property type="match status" value="1"/>
</dbReference>
<dbReference type="InterPro" id="IPR043133">
    <property type="entry name" value="GTP-CH-I_C/QueF"/>
</dbReference>
<accession>A0ABR8QA90</accession>
<keyword evidence="7" id="KW-0067">ATP-binding</keyword>
<evidence type="ECO:0000256" key="7">
    <source>
        <dbReference type="ARBA" id="ARBA00022840"/>
    </source>
</evidence>
<evidence type="ECO:0000256" key="8">
    <source>
        <dbReference type="ARBA" id="ARBA00022909"/>
    </source>
</evidence>
<evidence type="ECO:0000256" key="4">
    <source>
        <dbReference type="ARBA" id="ARBA00022679"/>
    </source>
</evidence>
<comment type="pathway">
    <text evidence="9">Cofactor biosynthesis; tetrahydrofolate biosynthesis; 2-amino-4-hydroxy-6-hydroxymethyl-7,8-dihydropteridine diphosphate from 7,8-dihydroneopterin triphosphate: step 3/4.</text>
</comment>
<dbReference type="InterPro" id="IPR035907">
    <property type="entry name" value="Hppk_sf"/>
</dbReference>
<proteinExistence type="inferred from homology"/>
<dbReference type="CDD" id="cd00483">
    <property type="entry name" value="HPPK"/>
    <property type="match status" value="1"/>
</dbReference>
<keyword evidence="13" id="KW-1185">Reference proteome</keyword>
<evidence type="ECO:0000256" key="3">
    <source>
        <dbReference type="ARBA" id="ARBA00009640"/>
    </source>
</evidence>
<comment type="pathway">
    <text evidence="2">Cofactor biosynthesis; tetrahydrofolate biosynthesis; 2-amino-4-hydroxy-6-hydroxymethyl-7,8-dihydropteridine diphosphate from 7,8-dihydroneopterin triphosphate: step 4/4.</text>
</comment>
<evidence type="ECO:0000256" key="2">
    <source>
        <dbReference type="ARBA" id="ARBA00005051"/>
    </source>
</evidence>
<comment type="similarity">
    <text evidence="9">Belongs to the DHNA family.</text>
</comment>
<keyword evidence="6" id="KW-0418">Kinase</keyword>
<evidence type="ECO:0000313" key="13">
    <source>
        <dbReference type="Proteomes" id="UP000604241"/>
    </source>
</evidence>
<comment type="catalytic activity">
    <reaction evidence="1">
        <text>6-hydroxymethyl-7,8-dihydropterin + ATP = (7,8-dihydropterin-6-yl)methyl diphosphate + AMP + H(+)</text>
        <dbReference type="Rhea" id="RHEA:11412"/>
        <dbReference type="ChEBI" id="CHEBI:15378"/>
        <dbReference type="ChEBI" id="CHEBI:30616"/>
        <dbReference type="ChEBI" id="CHEBI:44841"/>
        <dbReference type="ChEBI" id="CHEBI:72950"/>
        <dbReference type="ChEBI" id="CHEBI:456215"/>
        <dbReference type="EC" id="2.7.6.3"/>
    </reaction>
</comment>
<feature type="region of interest" description="Disordered" evidence="10">
    <location>
        <begin position="136"/>
        <end position="217"/>
    </location>
</feature>
<dbReference type="InterPro" id="IPR006157">
    <property type="entry name" value="FolB_dom"/>
</dbReference>
<dbReference type="Gene3D" id="3.30.70.560">
    <property type="entry name" value="7,8-Dihydro-6-hydroxymethylpterin-pyrophosphokinase HPPK"/>
    <property type="match status" value="1"/>
</dbReference>
<keyword evidence="5" id="KW-0547">Nucleotide-binding</keyword>
<gene>
    <name evidence="12" type="primary">folK</name>
    <name evidence="12" type="ORF">H9657_03510</name>
</gene>
<dbReference type="CDD" id="cd00534">
    <property type="entry name" value="DHNA_DHNTPE"/>
    <property type="match status" value="1"/>
</dbReference>
<evidence type="ECO:0000256" key="9">
    <source>
        <dbReference type="RuleBase" id="RU362079"/>
    </source>
</evidence>
<dbReference type="PROSITE" id="PS00794">
    <property type="entry name" value="HPPK"/>
    <property type="match status" value="1"/>
</dbReference>
<name>A0ABR8QA90_9CELL</name>
<sequence length="484" mass="49535">MNVQDDVHDDGGRRLDQIRLTGVTATGYHGVFEHERREGQTFVADVVVHVDTRRAAAGDDLAHTVDYGQAAQLVAAVLSGDPVDLIETVAERIAATVLALPGVQAVDVAVHKPQAPIPVPFGDVVVSIRRDRTKLPAAEPYRPATGQVRRSADTGLRPRTAALPLGPGSSPSPVPSSPPGPQPTPPSGSAPVAPAPAPYPVAGPPSPPLGAPAAPAAALSAPAPDASRLGHDAGPDGVGAVVVGPAPTGAVPTGVVPAVTALPEAAPDGARTELMAPVPDVVDGELVLDALDEPPAQPVRAVLALGSNVGPAQETLRQAVADLAATPGIEVVAVSPLARTAAVGPEQPDFLNAVVLTRTTLAARDLLRAAHAVEQRHGRERLQHWGPRTLDVDIVVYGDTLAVTDDLELPHPRAHERAFVLQPWAQVDPDAQLPGLGGGPVAQLAATAPDRDGVRWMALDWLTAPVPAANPEPEGASAGEAHLP</sequence>
<dbReference type="SUPFAM" id="SSF55083">
    <property type="entry name" value="6-hydroxymethyl-7,8-dihydropterin pyrophosphokinase, HPPK"/>
    <property type="match status" value="1"/>
</dbReference>
<evidence type="ECO:0000256" key="5">
    <source>
        <dbReference type="ARBA" id="ARBA00022741"/>
    </source>
</evidence>
<feature type="domain" description="7,8-dihydro-6-hydroxymethylpterin-pyrophosphokinase" evidence="11">
    <location>
        <begin position="384"/>
        <end position="395"/>
    </location>
</feature>
<evidence type="ECO:0000256" key="1">
    <source>
        <dbReference type="ARBA" id="ARBA00000198"/>
    </source>
</evidence>
<comment type="function">
    <text evidence="9">Catalyzes the conversion of 7,8-dihydroneopterin to 6-hydroxymethyl-7,8-dihydropterin.</text>
</comment>
<comment type="caution">
    <text evidence="12">The sequence shown here is derived from an EMBL/GenBank/DDBJ whole genome shotgun (WGS) entry which is preliminary data.</text>
</comment>
<evidence type="ECO:0000256" key="10">
    <source>
        <dbReference type="SAM" id="MobiDB-lite"/>
    </source>
</evidence>
<dbReference type="SMART" id="SM00905">
    <property type="entry name" value="FolB"/>
    <property type="match status" value="1"/>
</dbReference>
<organism evidence="12 13">
    <name type="scientific">Cellulomonas avistercoris</name>
    <dbReference type="NCBI Taxonomy" id="2762242"/>
    <lineage>
        <taxon>Bacteria</taxon>
        <taxon>Bacillati</taxon>
        <taxon>Actinomycetota</taxon>
        <taxon>Actinomycetes</taxon>
        <taxon>Micrococcales</taxon>
        <taxon>Cellulomonadaceae</taxon>
        <taxon>Cellulomonas</taxon>
    </lineage>
</organism>
<reference evidence="12 13" key="1">
    <citation type="submission" date="2020-08" db="EMBL/GenBank/DDBJ databases">
        <title>A Genomic Blueprint of the Chicken Gut Microbiome.</title>
        <authorList>
            <person name="Gilroy R."/>
            <person name="Ravi A."/>
            <person name="Getino M."/>
            <person name="Pursley I."/>
            <person name="Horton D.L."/>
            <person name="Alikhan N.-F."/>
            <person name="Baker D."/>
            <person name="Gharbi K."/>
            <person name="Hall N."/>
            <person name="Watson M."/>
            <person name="Adriaenssens E.M."/>
            <person name="Foster-Nyarko E."/>
            <person name="Jarju S."/>
            <person name="Secka A."/>
            <person name="Antonio M."/>
            <person name="Oren A."/>
            <person name="Chaudhuri R."/>
            <person name="La Ragione R.M."/>
            <person name="Hildebrand F."/>
            <person name="Pallen M.J."/>
        </authorList>
    </citation>
    <scope>NUCLEOTIDE SEQUENCE [LARGE SCALE GENOMIC DNA]</scope>
    <source>
        <strain evidence="12 13">Sa3CUA2</strain>
    </source>
</reference>
<dbReference type="GO" id="GO:0003848">
    <property type="term" value="F:2-amino-4-hydroxy-6-hydroxymethyldihydropteridine diphosphokinase activity"/>
    <property type="evidence" value="ECO:0007669"/>
    <property type="project" value="UniProtKB-EC"/>
</dbReference>
<dbReference type="Proteomes" id="UP000604241">
    <property type="component" value="Unassembled WGS sequence"/>
</dbReference>
<dbReference type="EMBL" id="JACSQV010000002">
    <property type="protein sequence ID" value="MBD7917346.1"/>
    <property type="molecule type" value="Genomic_DNA"/>
</dbReference>